<protein>
    <submittedName>
        <fullName evidence="2">Uncharacterized protein</fullName>
    </submittedName>
</protein>
<organism evidence="2 3">
    <name type="scientific">Nocardioides pocheonensis</name>
    <dbReference type="NCBI Taxonomy" id="661485"/>
    <lineage>
        <taxon>Bacteria</taxon>
        <taxon>Bacillati</taxon>
        <taxon>Actinomycetota</taxon>
        <taxon>Actinomycetes</taxon>
        <taxon>Propionibacteriales</taxon>
        <taxon>Nocardioidaceae</taxon>
        <taxon>Nocardioides</taxon>
    </lineage>
</organism>
<comment type="caution">
    <text evidence="2">The sequence shown here is derived from an EMBL/GenBank/DDBJ whole genome shotgun (WGS) entry which is preliminary data.</text>
</comment>
<proteinExistence type="predicted"/>
<gene>
    <name evidence="2" type="ORF">EFL26_02060</name>
</gene>
<sequence>MVAVLVVAVVGGLVWWSSGRAKPDLRRRSIDTEIGIQRGRSARFDAHGDPGPTGSGPSGGGPG</sequence>
<evidence type="ECO:0000313" key="2">
    <source>
        <dbReference type="EMBL" id="RNM17167.1"/>
    </source>
</evidence>
<feature type="region of interest" description="Disordered" evidence="1">
    <location>
        <begin position="36"/>
        <end position="63"/>
    </location>
</feature>
<dbReference type="AlphaFoldDB" id="A0A3N0GXK1"/>
<keyword evidence="3" id="KW-1185">Reference proteome</keyword>
<feature type="compositionally biased region" description="Gly residues" evidence="1">
    <location>
        <begin position="51"/>
        <end position="63"/>
    </location>
</feature>
<evidence type="ECO:0000313" key="3">
    <source>
        <dbReference type="Proteomes" id="UP000279994"/>
    </source>
</evidence>
<dbReference type="Proteomes" id="UP000279994">
    <property type="component" value="Unassembled WGS sequence"/>
</dbReference>
<dbReference type="EMBL" id="RJSF01000004">
    <property type="protein sequence ID" value="RNM17167.1"/>
    <property type="molecule type" value="Genomic_DNA"/>
</dbReference>
<evidence type="ECO:0000256" key="1">
    <source>
        <dbReference type="SAM" id="MobiDB-lite"/>
    </source>
</evidence>
<accession>A0A3N0GXK1</accession>
<name>A0A3N0GXK1_9ACTN</name>
<reference evidence="2 3" key="1">
    <citation type="submission" date="2018-11" db="EMBL/GenBank/DDBJ databases">
        <authorList>
            <person name="Li F."/>
        </authorList>
    </citation>
    <scope>NUCLEOTIDE SEQUENCE [LARGE SCALE GENOMIC DNA]</scope>
    <source>
        <strain evidence="2 3">Gsoil 818</strain>
    </source>
</reference>